<dbReference type="EMBL" id="CP042910">
    <property type="protein sequence ID" value="QEG17186.1"/>
    <property type="molecule type" value="Genomic_DNA"/>
</dbReference>
<feature type="domain" description="Pyrrolo-quinoline quinone repeat" evidence="2">
    <location>
        <begin position="96"/>
        <end position="298"/>
    </location>
</feature>
<name>A0ABX5YN56_9PLAN</name>
<dbReference type="Pfam" id="PF13360">
    <property type="entry name" value="PQQ_2"/>
    <property type="match status" value="2"/>
</dbReference>
<dbReference type="InterPro" id="IPR015943">
    <property type="entry name" value="WD40/YVTN_repeat-like_dom_sf"/>
</dbReference>
<proteinExistence type="predicted"/>
<evidence type="ECO:0000259" key="2">
    <source>
        <dbReference type="Pfam" id="PF13360"/>
    </source>
</evidence>
<dbReference type="SUPFAM" id="SSF50998">
    <property type="entry name" value="Quinoprotein alcohol dehydrogenase-like"/>
    <property type="match status" value="2"/>
</dbReference>
<dbReference type="SMART" id="SM00564">
    <property type="entry name" value="PQQ"/>
    <property type="match status" value="6"/>
</dbReference>
<feature type="domain" description="Pyrrolo-quinoline quinone repeat" evidence="2">
    <location>
        <begin position="809"/>
        <end position="993"/>
    </location>
</feature>
<reference evidence="3 4" key="1">
    <citation type="submission" date="2019-08" db="EMBL/GenBank/DDBJ databases">
        <title>Deep-cultivation of Planctomycetes and their phenomic and genomic characterization uncovers novel biology.</title>
        <authorList>
            <person name="Wiegand S."/>
            <person name="Jogler M."/>
            <person name="Boedeker C."/>
            <person name="Pinto D."/>
            <person name="Vollmers J."/>
            <person name="Rivas-Marin E."/>
            <person name="Kohn T."/>
            <person name="Peeters S.H."/>
            <person name="Heuer A."/>
            <person name="Rast P."/>
            <person name="Oberbeckmann S."/>
            <person name="Bunk B."/>
            <person name="Jeske O."/>
            <person name="Meyerdierks A."/>
            <person name="Storesund J.E."/>
            <person name="Kallscheuer N."/>
            <person name="Luecker S."/>
            <person name="Lage O.M."/>
            <person name="Pohl T."/>
            <person name="Merkel B.J."/>
            <person name="Hornburger P."/>
            <person name="Mueller R.-W."/>
            <person name="Bruemmer F."/>
            <person name="Labrenz M."/>
            <person name="Spormann A.M."/>
            <person name="Op den Camp H."/>
            <person name="Overmann J."/>
            <person name="Amann R."/>
            <person name="Jetten M.S.M."/>
            <person name="Mascher T."/>
            <person name="Medema M.H."/>
            <person name="Devos D.P."/>
            <person name="Kaster A.-K."/>
            <person name="Ovreas L."/>
            <person name="Rohde M."/>
            <person name="Galperin M.Y."/>
            <person name="Jogler C."/>
        </authorList>
    </citation>
    <scope>NUCLEOTIDE SEQUENCE [LARGE SCALE GENOMIC DNA]</scope>
    <source>
        <strain evidence="3 4">DSM 8797</strain>
    </source>
</reference>
<organism evidence="3 4">
    <name type="scientific">Gimesia maris</name>
    <dbReference type="NCBI Taxonomy" id="122"/>
    <lineage>
        <taxon>Bacteria</taxon>
        <taxon>Pseudomonadati</taxon>
        <taxon>Planctomycetota</taxon>
        <taxon>Planctomycetia</taxon>
        <taxon>Planctomycetales</taxon>
        <taxon>Planctomycetaceae</taxon>
        <taxon>Gimesia</taxon>
    </lineage>
</organism>
<gene>
    <name evidence="3" type="ORF">GmarT_30640</name>
</gene>
<dbReference type="InterPro" id="IPR011047">
    <property type="entry name" value="Quinoprotein_ADH-like_sf"/>
</dbReference>
<dbReference type="PANTHER" id="PTHR34512:SF30">
    <property type="entry name" value="OUTER MEMBRANE PROTEIN ASSEMBLY FACTOR BAMB"/>
    <property type="match status" value="1"/>
</dbReference>
<dbReference type="Gene3D" id="2.130.10.10">
    <property type="entry name" value="YVTN repeat-like/Quinoprotein amine dehydrogenase"/>
    <property type="match status" value="2"/>
</dbReference>
<protein>
    <submittedName>
        <fullName evidence="3">Outer membrane biogenesis protein BamB</fullName>
    </submittedName>
</protein>
<evidence type="ECO:0000259" key="1">
    <source>
        <dbReference type="Pfam" id="PF11721"/>
    </source>
</evidence>
<keyword evidence="4" id="KW-1185">Reference proteome</keyword>
<dbReference type="Pfam" id="PF11721">
    <property type="entry name" value="Malectin"/>
    <property type="match status" value="1"/>
</dbReference>
<sequence length="1479" mass="162586">MVATRTLNPLKSTGKYVRIPSHQPPPCRSIETHMSLIKLYIRNWFCLLCLVPVLQNSLLAGDWPMWRYDAGHTASSPDELPEELAPIWSRSFGAREQVWDDTLNNDLMTYDKILEPVVFGKQMYVGFNDADKLLALDTETGKTIWTFFAEGPIRFSPVATESRVYLVSDDGFLYCLDSGTGQLVWKFRGAPGAQKALGNKRVISAWPARGGPVLYDDTVYFAASIWPFMGTFIYALDAETGNVNWVNDSTSADYIKQPHSAPSFAGVAPQGTLVATEDLLLVPGGRSVPAALDRKTGTLKYFHLGGKGNGGSFVIAGQKEFFVHTRYRGVRAYNLETGLPNLFVYNEPVLHDGLIYSAMVKDKKKLIQASKATHQPLWSISADGQGDLIRAGKRLYAAGENKLSAIQLPADPDKKPEVAWEQSVPQGILRLLAADDKLFAVTLNGDILAFGSSGKSKKQDHSEPLVLSEPDPQALQLANALLAEAQSNQGYAMCYGAENQALIDALLLNSKLQLIVIEENSDKIARLRARYDALRFYGSRISIHEGTPVSYQAPQYIARLTLLSNDFAQALNAEQLQQIYRSVRPYGGVIWIPDADQELAEKLNRLLQESDLAQAQLKTTANGHLISREGALPDSADWTHQYGDIANTVKSNDKRVKLPLGVLWFGGNSHEDILPRHGHGPPEQVIGGRTFLEGMNSLSARDVYTGQVLWRREFEDLGTFGIYFNSTYEDTPLSTQYNQRHIPGANARGTNYIATADEVYLAMQHECHVLDTRDGATKRIIKLPDSRKEWAFIAVYDDILLAGNGFGHFGKQVDEKPGKDGPVAADLSASQGLIAYDRHSGEILWQADAIHSFLHNAIVAGKNRIYCLDKLPASAEKKLSRRGLVDPSKYRIVCFDIRSGKELWSTRQSIFGSWLGYSEKHDLLLQAGARAKDRLSDEIGQGMIAYNANDGSIRWQNQKRKYTGPCVLHNDLIITSANSYEVSGGAFNILDGSPYTITNPITQQQETLKFTRSYGCNYVIASENLLTFRSGAAGFYDLQSQSGTGNFGGFKSSCTSNLVVANGVLNAPDYTRTCSCSYQNQTSLALIHMPEIEFWTTSQLGSDAKSAGIVKQAGINFGAPGDRSSENGTLWLDYPSVGGRSPDLKVTVSNKKHELFRHHALKVQSSSGSDGMNWVAASGIINPQKITIAIQQETNAPPLPGIPIAGVEDDAEEDSKGQVKLHSSDLELGLDAGDPQVVGLRFSEIPLSASDQLESAWIQFTVDETGKSPSQLKIEAEASANPQPFVESKRNLSSRKRTKTNITWSPPAWTKLDAHGAGQATPDLKKLLQEVLSQPGWSKGGSVCFLITGTGTRIARSYKGASSGSARLVLKMKADTSEQKDLESKQSPAADTKHYTVKLTFTEPDEKVAAGQRLFHINLQGKHVQNSLDIRKQTERAMRSLVLQFDEVAVQDRIELELVPADNSRYLPVISGIELINEN</sequence>
<accession>A0ABX5YN56</accession>
<dbReference type="Proteomes" id="UP000322887">
    <property type="component" value="Chromosome"/>
</dbReference>
<dbReference type="InterPro" id="IPR021720">
    <property type="entry name" value="Malectin_dom"/>
</dbReference>
<feature type="domain" description="Malectin" evidence="1">
    <location>
        <begin position="1388"/>
        <end position="1453"/>
    </location>
</feature>
<dbReference type="InterPro" id="IPR018391">
    <property type="entry name" value="PQQ_b-propeller_rpt"/>
</dbReference>
<dbReference type="Gene3D" id="2.60.120.430">
    <property type="entry name" value="Galactose-binding lectin"/>
    <property type="match status" value="1"/>
</dbReference>
<evidence type="ECO:0000313" key="3">
    <source>
        <dbReference type="EMBL" id="QEG17186.1"/>
    </source>
</evidence>
<dbReference type="InterPro" id="IPR002372">
    <property type="entry name" value="PQQ_rpt_dom"/>
</dbReference>
<evidence type="ECO:0000313" key="4">
    <source>
        <dbReference type="Proteomes" id="UP000322887"/>
    </source>
</evidence>
<dbReference type="PANTHER" id="PTHR34512">
    <property type="entry name" value="CELL SURFACE PROTEIN"/>
    <property type="match status" value="1"/>
</dbReference>